<dbReference type="Proteomes" id="UP000319063">
    <property type="component" value="Segment"/>
</dbReference>
<keyword evidence="2" id="KW-1185">Reference proteome</keyword>
<reference evidence="2" key="1">
    <citation type="submission" date="2019-05" db="EMBL/GenBank/DDBJ databases">
        <title>Complete Genome Sequence of Serratia marcescens Myophage Moabite.</title>
        <authorList>
            <person name="Price L."/>
            <person name="Rohren M."/>
            <person name="Newkirk H."/>
            <person name="Liu M."/>
            <person name="Ramsey J."/>
        </authorList>
    </citation>
    <scope>NUCLEOTIDE SEQUENCE [LARGE SCALE GENOMIC DNA]</scope>
</reference>
<sequence length="324" mass="34664">MATPKVVDFFDTNAAAANLNVPVRKFRSWANGQLNKAEKEAGLSLVGFPKPVGKSGKHHWSNRSLSNWAKLNNAALVTLGYHVKVAEKKTVQTIGTAELTREYGISATRLNMLAKATGVTREEAGAGMSLGGFPKPIKVGAANLWPKVAIRKWFKANKDALAHLGYIPALNKKAAKPANAAKAIKPKALKQPVVKASKKVETAPDILGEENTKRKPSYSATISAPDNLKFLIATKPGSSVRASSISVTGTDVETALIALSELLKPVVVVSTNATARLVMSKYNAQLKELMGDAGQLSKLSNDFEKRLMDVQRLSSGIEIAVTKL</sequence>
<gene>
    <name evidence="1" type="ORF">CPT_Moabite_314</name>
</gene>
<name>A0A4Y5TPQ2_9CAUD</name>
<evidence type="ECO:0000313" key="1">
    <source>
        <dbReference type="EMBL" id="QDB71344.1"/>
    </source>
</evidence>
<proteinExistence type="predicted"/>
<evidence type="ECO:0000313" key="2">
    <source>
        <dbReference type="Proteomes" id="UP000319063"/>
    </source>
</evidence>
<protein>
    <submittedName>
        <fullName evidence="1">Uncharacterized protein</fullName>
    </submittedName>
</protein>
<accession>A0A4Y5TPQ2</accession>
<dbReference type="EMBL" id="MK994515">
    <property type="protein sequence ID" value="QDB71344.1"/>
    <property type="molecule type" value="Genomic_DNA"/>
</dbReference>
<organism evidence="1 2">
    <name type="scientific">Serratia phage Moabite</name>
    <dbReference type="NCBI Taxonomy" id="2587814"/>
    <lineage>
        <taxon>Viruses</taxon>
        <taxon>Duplodnaviria</taxon>
        <taxon>Heunggongvirae</taxon>
        <taxon>Uroviricota</taxon>
        <taxon>Caudoviricetes</taxon>
        <taxon>Chimalliviridae</taxon>
        <taxon>Moabitevirus</taxon>
        <taxon>Moabitevirus moabite</taxon>
    </lineage>
</organism>